<keyword evidence="4 7" id="KW-0732">Signal</keyword>
<feature type="signal peptide" evidence="7">
    <location>
        <begin position="1"/>
        <end position="24"/>
    </location>
</feature>
<keyword evidence="5 7" id="KW-1133">Transmembrane helix</keyword>
<feature type="transmembrane region" description="Helical" evidence="7">
    <location>
        <begin position="172"/>
        <end position="191"/>
    </location>
</feature>
<feature type="transmembrane region" description="Helical" evidence="7">
    <location>
        <begin position="233"/>
        <end position="255"/>
    </location>
</feature>
<dbReference type="PANTHER" id="PTHR13148:SF0">
    <property type="entry name" value="POST-GPI ATTACHMENT TO PROTEINS FACTOR 3"/>
    <property type="match status" value="1"/>
</dbReference>
<comment type="subcellular location">
    <subcellularLocation>
        <location evidence="1">Endomembrane system</location>
        <topology evidence="1">Multi-pass membrane protein</topology>
    </subcellularLocation>
    <subcellularLocation>
        <location evidence="7">Endoplasmic reticulum membrane</location>
        <topology evidence="7">Multi-pass membrane protein</topology>
    </subcellularLocation>
</comment>
<feature type="transmembrane region" description="Helical" evidence="7">
    <location>
        <begin position="99"/>
        <end position="120"/>
    </location>
</feature>
<evidence type="ECO:0000313" key="8">
    <source>
        <dbReference type="EMBL" id="KAF2244124.1"/>
    </source>
</evidence>
<gene>
    <name evidence="8" type="ORF">BU26DRAFT_522832</name>
</gene>
<comment type="similarity">
    <text evidence="7">Belongs to the PGAP3 family.</text>
</comment>
<comment type="function">
    <text evidence="7">Involved in the lipid remodeling steps of GPI-anchor maturation.</text>
</comment>
<evidence type="ECO:0000256" key="7">
    <source>
        <dbReference type="RuleBase" id="RU365066"/>
    </source>
</evidence>
<dbReference type="Proteomes" id="UP000800094">
    <property type="component" value="Unassembled WGS sequence"/>
</dbReference>
<keyword evidence="3 7" id="KW-0812">Transmembrane</keyword>
<dbReference type="OrthoDB" id="419770at2759"/>
<dbReference type="GO" id="GO:0016788">
    <property type="term" value="F:hydrolase activity, acting on ester bonds"/>
    <property type="evidence" value="ECO:0007669"/>
    <property type="project" value="TreeGrafter"/>
</dbReference>
<dbReference type="Pfam" id="PF04080">
    <property type="entry name" value="Per1"/>
    <property type="match status" value="1"/>
</dbReference>
<evidence type="ECO:0000313" key="9">
    <source>
        <dbReference type="Proteomes" id="UP000800094"/>
    </source>
</evidence>
<proteinExistence type="inferred from homology"/>
<dbReference type="GeneID" id="54583211"/>
<evidence type="ECO:0000256" key="4">
    <source>
        <dbReference type="ARBA" id="ARBA00022729"/>
    </source>
</evidence>
<feature type="transmembrane region" description="Helical" evidence="7">
    <location>
        <begin position="203"/>
        <end position="227"/>
    </location>
</feature>
<organism evidence="8 9">
    <name type="scientific">Trematosphaeria pertusa</name>
    <dbReference type="NCBI Taxonomy" id="390896"/>
    <lineage>
        <taxon>Eukaryota</taxon>
        <taxon>Fungi</taxon>
        <taxon>Dikarya</taxon>
        <taxon>Ascomycota</taxon>
        <taxon>Pezizomycotina</taxon>
        <taxon>Dothideomycetes</taxon>
        <taxon>Pleosporomycetidae</taxon>
        <taxon>Pleosporales</taxon>
        <taxon>Massarineae</taxon>
        <taxon>Trematosphaeriaceae</taxon>
        <taxon>Trematosphaeria</taxon>
    </lineage>
</organism>
<keyword evidence="6 7" id="KW-0472">Membrane</keyword>
<evidence type="ECO:0000256" key="6">
    <source>
        <dbReference type="ARBA" id="ARBA00023136"/>
    </source>
</evidence>
<dbReference type="GO" id="GO:0006506">
    <property type="term" value="P:GPI anchor biosynthetic process"/>
    <property type="evidence" value="ECO:0007669"/>
    <property type="project" value="UniProtKB-KW"/>
</dbReference>
<feature type="transmembrane region" description="Helical" evidence="7">
    <location>
        <begin position="294"/>
        <end position="313"/>
    </location>
</feature>
<sequence length="336" mass="39152">MRIRGVPAWHAAAIFFLLGGAAHASLGDRLPDFKDCVLVCKEANCGEDPTPIPFHRRLLLWDCPSECDYACQHVVTDKRLARDPPYMQPIYQFHGKWPFYRFMGMQEPFSVIFSLFNYLAHDWGMTQLREKIPASYALRKYYILFGYFGLASWIFSMIFHTRDFNLTEKLDYFAAGASVLYGLYFTPIRIFRLDKKDPMKQSVLRIWTMFCILLYTLHVMYLTLWSWDYTYNMAANVAVGVIQNLMWSGFSYLQYKKVGRTWAMWPGLIVAWIIVAMSLELLDFPPWKGLIDAHSLWHLGTVGPTIWWYNFLVKDAQEDLAGRLPTADYDAGARKD</sequence>
<evidence type="ECO:0000256" key="5">
    <source>
        <dbReference type="ARBA" id="ARBA00022989"/>
    </source>
</evidence>
<dbReference type="PANTHER" id="PTHR13148">
    <property type="entry name" value="PER1-RELATED"/>
    <property type="match status" value="1"/>
</dbReference>
<name>A0A6A6I0V0_9PLEO</name>
<accession>A0A6A6I0V0</accession>
<feature type="transmembrane region" description="Helical" evidence="7">
    <location>
        <begin position="141"/>
        <end position="160"/>
    </location>
</feature>
<evidence type="ECO:0000256" key="1">
    <source>
        <dbReference type="ARBA" id="ARBA00004127"/>
    </source>
</evidence>
<evidence type="ECO:0000256" key="3">
    <source>
        <dbReference type="ARBA" id="ARBA00022692"/>
    </source>
</evidence>
<keyword evidence="2 7" id="KW-0337">GPI-anchor biosynthesis</keyword>
<reference evidence="8" key="1">
    <citation type="journal article" date="2020" name="Stud. Mycol.">
        <title>101 Dothideomycetes genomes: a test case for predicting lifestyles and emergence of pathogens.</title>
        <authorList>
            <person name="Haridas S."/>
            <person name="Albert R."/>
            <person name="Binder M."/>
            <person name="Bloem J."/>
            <person name="Labutti K."/>
            <person name="Salamov A."/>
            <person name="Andreopoulos B."/>
            <person name="Baker S."/>
            <person name="Barry K."/>
            <person name="Bills G."/>
            <person name="Bluhm B."/>
            <person name="Cannon C."/>
            <person name="Castanera R."/>
            <person name="Culley D."/>
            <person name="Daum C."/>
            <person name="Ezra D."/>
            <person name="Gonzalez J."/>
            <person name="Henrissat B."/>
            <person name="Kuo A."/>
            <person name="Liang C."/>
            <person name="Lipzen A."/>
            <person name="Lutzoni F."/>
            <person name="Magnuson J."/>
            <person name="Mondo S."/>
            <person name="Nolan M."/>
            <person name="Ohm R."/>
            <person name="Pangilinan J."/>
            <person name="Park H.-J."/>
            <person name="Ramirez L."/>
            <person name="Alfaro M."/>
            <person name="Sun H."/>
            <person name="Tritt A."/>
            <person name="Yoshinaga Y."/>
            <person name="Zwiers L.-H."/>
            <person name="Turgeon B."/>
            <person name="Goodwin S."/>
            <person name="Spatafora J."/>
            <person name="Crous P."/>
            <person name="Grigoriev I."/>
        </authorList>
    </citation>
    <scope>NUCLEOTIDE SEQUENCE</scope>
    <source>
        <strain evidence="8">CBS 122368</strain>
    </source>
</reference>
<dbReference type="AlphaFoldDB" id="A0A6A6I0V0"/>
<evidence type="ECO:0000256" key="2">
    <source>
        <dbReference type="ARBA" id="ARBA00022502"/>
    </source>
</evidence>
<feature type="transmembrane region" description="Helical" evidence="7">
    <location>
        <begin position="262"/>
        <end position="282"/>
    </location>
</feature>
<keyword evidence="9" id="KW-1185">Reference proteome</keyword>
<dbReference type="GO" id="GO:0005789">
    <property type="term" value="C:endoplasmic reticulum membrane"/>
    <property type="evidence" value="ECO:0007669"/>
    <property type="project" value="UniProtKB-SubCell"/>
</dbReference>
<dbReference type="EMBL" id="ML987203">
    <property type="protein sequence ID" value="KAF2244124.1"/>
    <property type="molecule type" value="Genomic_DNA"/>
</dbReference>
<dbReference type="RefSeq" id="XP_033679128.1">
    <property type="nucleotide sequence ID" value="XM_033829881.1"/>
</dbReference>
<dbReference type="InterPro" id="IPR007217">
    <property type="entry name" value="Per1-like"/>
</dbReference>
<keyword evidence="7" id="KW-0256">Endoplasmic reticulum</keyword>
<feature type="chain" id="PRO_5025712220" description="Post-GPI attachment to proteins factor 3" evidence="7">
    <location>
        <begin position="25"/>
        <end position="336"/>
    </location>
</feature>
<protein>
    <recommendedName>
        <fullName evidence="7">Post-GPI attachment to proteins factor 3</fullName>
    </recommendedName>
</protein>